<accession>A0A0F8ZGS6</accession>
<feature type="non-terminal residue" evidence="1">
    <location>
        <position position="45"/>
    </location>
</feature>
<dbReference type="AlphaFoldDB" id="A0A0F8ZGS6"/>
<evidence type="ECO:0000313" key="1">
    <source>
        <dbReference type="EMBL" id="KKK65639.1"/>
    </source>
</evidence>
<sequence length="45" mass="5026">MPDPVSAQPWWEKLLPAPFQATKWWELGQAVGEGRFPGTQSSTDP</sequence>
<name>A0A0F8ZGS6_9ZZZZ</name>
<protein>
    <submittedName>
        <fullName evidence="1">Uncharacterized protein</fullName>
    </submittedName>
</protein>
<dbReference type="EMBL" id="LAZR01060450">
    <property type="protein sequence ID" value="KKK65639.1"/>
    <property type="molecule type" value="Genomic_DNA"/>
</dbReference>
<gene>
    <name evidence="1" type="ORF">LCGC14_2972100</name>
</gene>
<organism evidence="1">
    <name type="scientific">marine sediment metagenome</name>
    <dbReference type="NCBI Taxonomy" id="412755"/>
    <lineage>
        <taxon>unclassified sequences</taxon>
        <taxon>metagenomes</taxon>
        <taxon>ecological metagenomes</taxon>
    </lineage>
</organism>
<reference evidence="1" key="1">
    <citation type="journal article" date="2015" name="Nature">
        <title>Complex archaea that bridge the gap between prokaryotes and eukaryotes.</title>
        <authorList>
            <person name="Spang A."/>
            <person name="Saw J.H."/>
            <person name="Jorgensen S.L."/>
            <person name="Zaremba-Niedzwiedzka K."/>
            <person name="Martijn J."/>
            <person name="Lind A.E."/>
            <person name="van Eijk R."/>
            <person name="Schleper C."/>
            <person name="Guy L."/>
            <person name="Ettema T.J."/>
        </authorList>
    </citation>
    <scope>NUCLEOTIDE SEQUENCE</scope>
</reference>
<proteinExistence type="predicted"/>
<comment type="caution">
    <text evidence="1">The sequence shown here is derived from an EMBL/GenBank/DDBJ whole genome shotgun (WGS) entry which is preliminary data.</text>
</comment>